<keyword evidence="4 6" id="KW-1133">Transmembrane helix</keyword>
<reference evidence="9 10" key="1">
    <citation type="submission" date="2016-10" db="EMBL/GenBank/DDBJ databases">
        <authorList>
            <person name="Varghese N."/>
            <person name="Submissions S."/>
        </authorList>
    </citation>
    <scope>NUCLEOTIDE SEQUENCE [LARGE SCALE GENOMIC DNA]</scope>
    <source>
        <strain evidence="9 10">S7-754</strain>
    </source>
</reference>
<evidence type="ECO:0000313" key="9">
    <source>
        <dbReference type="EMBL" id="SDF48520.1"/>
    </source>
</evidence>
<sequence>MNGEQRLLRNSMIVTVMLAGVGVVVGTIAGSDAIVFDGMYSLADAAMTALALGVARLIAASNAADAAGGRLHERFTMGFWHLEPIVLGLNGVLLTGASIYALVNAITALLSDGRPLSFGPAMAYAAIGTAADIAMAVYVTRANRTVRSQLVALDGRAWIMTSALGAALFVAFALGAMLQGTRHAWMTPYVDPAALVVICLVIIPAPFQTIRAAVSDILLVTPPALKLRVDGIAQATVDRYGFVSYRAYVARVGRGTQIELNFIVPPDTPARRLEEWDALRDRIGEELGDDTPNRWLTIVFTTDPEWAV</sequence>
<dbReference type="GO" id="GO:0015341">
    <property type="term" value="F:zinc efflux antiporter activity"/>
    <property type="evidence" value="ECO:0007669"/>
    <property type="project" value="TreeGrafter"/>
</dbReference>
<evidence type="ECO:0000256" key="6">
    <source>
        <dbReference type="SAM" id="Phobius"/>
    </source>
</evidence>
<evidence type="ECO:0000256" key="2">
    <source>
        <dbReference type="ARBA" id="ARBA00022448"/>
    </source>
</evidence>
<evidence type="ECO:0000313" key="11">
    <source>
        <dbReference type="Proteomes" id="UP000436801"/>
    </source>
</evidence>
<dbReference type="SUPFAM" id="SSF161111">
    <property type="entry name" value="Cation efflux protein transmembrane domain-like"/>
    <property type="match status" value="1"/>
</dbReference>
<proteinExistence type="predicted"/>
<feature type="transmembrane region" description="Helical" evidence="6">
    <location>
        <begin position="85"/>
        <end position="109"/>
    </location>
</feature>
<dbReference type="RefSeq" id="WP_112381833.1">
    <property type="nucleotide sequence ID" value="NZ_FNBI01000003.1"/>
</dbReference>
<keyword evidence="10" id="KW-1185">Reference proteome</keyword>
<feature type="transmembrane region" description="Helical" evidence="6">
    <location>
        <begin position="121"/>
        <end position="139"/>
    </location>
</feature>
<dbReference type="InterPro" id="IPR027469">
    <property type="entry name" value="Cation_efflux_TMD_sf"/>
</dbReference>
<dbReference type="AlphaFoldDB" id="A0A1G7LHP2"/>
<dbReference type="GO" id="GO:0006882">
    <property type="term" value="P:intracellular zinc ion homeostasis"/>
    <property type="evidence" value="ECO:0007669"/>
    <property type="project" value="TreeGrafter"/>
</dbReference>
<dbReference type="OrthoDB" id="2388015at2"/>
<dbReference type="EMBL" id="FNBI01000003">
    <property type="protein sequence ID" value="SDF48520.1"/>
    <property type="molecule type" value="Genomic_DNA"/>
</dbReference>
<keyword evidence="3 6" id="KW-0812">Transmembrane</keyword>
<dbReference type="GO" id="GO:0005886">
    <property type="term" value="C:plasma membrane"/>
    <property type="evidence" value="ECO:0007669"/>
    <property type="project" value="TreeGrafter"/>
</dbReference>
<protein>
    <submittedName>
        <fullName evidence="8 9">Cation transporter</fullName>
    </submittedName>
</protein>
<dbReference type="InterPro" id="IPR050291">
    <property type="entry name" value="CDF_Transporter"/>
</dbReference>
<feature type="transmembrane region" description="Helical" evidence="6">
    <location>
        <begin position="42"/>
        <end position="64"/>
    </location>
</feature>
<dbReference type="GO" id="GO:0015086">
    <property type="term" value="F:cadmium ion transmembrane transporter activity"/>
    <property type="evidence" value="ECO:0007669"/>
    <property type="project" value="TreeGrafter"/>
</dbReference>
<dbReference type="Proteomes" id="UP000323502">
    <property type="component" value="Unassembled WGS sequence"/>
</dbReference>
<reference evidence="8 11" key="2">
    <citation type="submission" date="2019-12" db="EMBL/GenBank/DDBJ databases">
        <authorList>
            <person name="Zheng J."/>
        </authorList>
    </citation>
    <scope>NUCLEOTIDE SEQUENCE [LARGE SCALE GENOMIC DNA]</scope>
    <source>
        <strain evidence="8 11">DSM 27347</strain>
    </source>
</reference>
<accession>A0A1G7LHP2</accession>
<evidence type="ECO:0000256" key="1">
    <source>
        <dbReference type="ARBA" id="ARBA00004141"/>
    </source>
</evidence>
<dbReference type="PANTHER" id="PTHR43840">
    <property type="entry name" value="MITOCHONDRIAL METAL TRANSPORTER 1-RELATED"/>
    <property type="match status" value="1"/>
</dbReference>
<dbReference type="Gene3D" id="1.20.1510.10">
    <property type="entry name" value="Cation efflux protein transmembrane domain"/>
    <property type="match status" value="1"/>
</dbReference>
<evidence type="ECO:0000259" key="7">
    <source>
        <dbReference type="Pfam" id="PF01545"/>
    </source>
</evidence>
<name>A0A1G7LHP2_9SPHN</name>
<feature type="transmembrane region" description="Helical" evidence="6">
    <location>
        <begin position="159"/>
        <end position="177"/>
    </location>
</feature>
<keyword evidence="5 6" id="KW-0472">Membrane</keyword>
<dbReference type="Pfam" id="PF01545">
    <property type="entry name" value="Cation_efflux"/>
    <property type="match status" value="1"/>
</dbReference>
<evidence type="ECO:0000313" key="8">
    <source>
        <dbReference type="EMBL" id="MWC43344.1"/>
    </source>
</evidence>
<keyword evidence="2" id="KW-0813">Transport</keyword>
<feature type="domain" description="Cation efflux protein transmembrane" evidence="7">
    <location>
        <begin position="11"/>
        <end position="218"/>
    </location>
</feature>
<dbReference type="EMBL" id="WSUT01000005">
    <property type="protein sequence ID" value="MWC43344.1"/>
    <property type="molecule type" value="Genomic_DNA"/>
</dbReference>
<dbReference type="InterPro" id="IPR058533">
    <property type="entry name" value="Cation_efflux_TM"/>
</dbReference>
<comment type="subcellular location">
    <subcellularLocation>
        <location evidence="1">Membrane</location>
        <topology evidence="1">Multi-pass membrane protein</topology>
    </subcellularLocation>
</comment>
<evidence type="ECO:0000313" key="10">
    <source>
        <dbReference type="Proteomes" id="UP000323502"/>
    </source>
</evidence>
<dbReference type="PANTHER" id="PTHR43840:SF15">
    <property type="entry name" value="MITOCHONDRIAL METAL TRANSPORTER 1-RELATED"/>
    <property type="match status" value="1"/>
</dbReference>
<evidence type="ECO:0000256" key="4">
    <source>
        <dbReference type="ARBA" id="ARBA00022989"/>
    </source>
</evidence>
<gene>
    <name evidence="8" type="ORF">GQR91_06700</name>
    <name evidence="9" type="ORF">SAMN05216557_103484</name>
</gene>
<evidence type="ECO:0000256" key="5">
    <source>
        <dbReference type="ARBA" id="ARBA00023136"/>
    </source>
</evidence>
<feature type="transmembrane region" description="Helical" evidence="6">
    <location>
        <begin position="189"/>
        <end position="207"/>
    </location>
</feature>
<evidence type="ECO:0000256" key="3">
    <source>
        <dbReference type="ARBA" id="ARBA00022692"/>
    </source>
</evidence>
<dbReference type="Proteomes" id="UP000436801">
    <property type="component" value="Unassembled WGS sequence"/>
</dbReference>
<feature type="transmembrane region" description="Helical" evidence="6">
    <location>
        <begin position="12"/>
        <end position="36"/>
    </location>
</feature>
<organism evidence="9 10">
    <name type="scientific">Sphingomonas carotinifaciens</name>
    <dbReference type="NCBI Taxonomy" id="1166323"/>
    <lineage>
        <taxon>Bacteria</taxon>
        <taxon>Pseudomonadati</taxon>
        <taxon>Pseudomonadota</taxon>
        <taxon>Alphaproteobacteria</taxon>
        <taxon>Sphingomonadales</taxon>
        <taxon>Sphingomonadaceae</taxon>
        <taxon>Sphingomonas</taxon>
    </lineage>
</organism>
<dbReference type="GO" id="GO:0015093">
    <property type="term" value="F:ferrous iron transmembrane transporter activity"/>
    <property type="evidence" value="ECO:0007669"/>
    <property type="project" value="TreeGrafter"/>
</dbReference>